<dbReference type="SUPFAM" id="SSF52172">
    <property type="entry name" value="CheY-like"/>
    <property type="match status" value="1"/>
</dbReference>
<feature type="domain" description="HD-GYP" evidence="3">
    <location>
        <begin position="152"/>
        <end position="362"/>
    </location>
</feature>
<dbReference type="Gene3D" id="3.40.50.2300">
    <property type="match status" value="1"/>
</dbReference>
<reference evidence="4 5" key="1">
    <citation type="journal article" date="2013" name="Genome Announc.">
        <title>Draft Genome Sequence of Desulfotignum phosphitoxidans DSM 13687 Strain FiPS-3.</title>
        <authorList>
            <person name="Poehlein A."/>
            <person name="Daniel R."/>
            <person name="Simeonova D.D."/>
        </authorList>
    </citation>
    <scope>NUCLEOTIDE SEQUENCE [LARGE SCALE GENOMIC DNA]</scope>
    <source>
        <strain evidence="4 5">DSM 13687</strain>
    </source>
</reference>
<proteinExistence type="predicted"/>
<dbReference type="SMART" id="SM00471">
    <property type="entry name" value="HDc"/>
    <property type="match status" value="1"/>
</dbReference>
<dbReference type="EMBL" id="APJX01000009">
    <property type="protein sequence ID" value="EMS78265.1"/>
    <property type="molecule type" value="Genomic_DNA"/>
</dbReference>
<dbReference type="RefSeq" id="WP_006967696.1">
    <property type="nucleotide sequence ID" value="NZ_APJX01000009.1"/>
</dbReference>
<dbReference type="Pfam" id="PF13487">
    <property type="entry name" value="HD_5"/>
    <property type="match status" value="1"/>
</dbReference>
<name>S0FU96_9BACT</name>
<dbReference type="InterPro" id="IPR001789">
    <property type="entry name" value="Sig_transdc_resp-reg_receiver"/>
</dbReference>
<dbReference type="InterPro" id="IPR011006">
    <property type="entry name" value="CheY-like_superfamily"/>
</dbReference>
<accession>S0FU96</accession>
<evidence type="ECO:0000256" key="1">
    <source>
        <dbReference type="PROSITE-ProRule" id="PRU00169"/>
    </source>
</evidence>
<dbReference type="Gene3D" id="1.10.3210.10">
    <property type="entry name" value="Hypothetical protein af1432"/>
    <property type="match status" value="1"/>
</dbReference>
<dbReference type="PROSITE" id="PS50110">
    <property type="entry name" value="RESPONSE_REGULATORY"/>
    <property type="match status" value="1"/>
</dbReference>
<dbReference type="PANTHER" id="PTHR45228:SF5">
    <property type="entry name" value="CYCLIC DI-GMP PHOSPHODIESTERASE VC_1348-RELATED"/>
    <property type="match status" value="1"/>
</dbReference>
<feature type="domain" description="Response regulatory" evidence="2">
    <location>
        <begin position="9"/>
        <end position="125"/>
    </location>
</feature>
<dbReference type="Proteomes" id="UP000014216">
    <property type="component" value="Unassembled WGS sequence"/>
</dbReference>
<comment type="caution">
    <text evidence="4">The sequence shown here is derived from an EMBL/GenBank/DDBJ whole genome shotgun (WGS) entry which is preliminary data.</text>
</comment>
<dbReference type="PANTHER" id="PTHR45228">
    <property type="entry name" value="CYCLIC DI-GMP PHOSPHODIESTERASE TM_0186-RELATED"/>
    <property type="match status" value="1"/>
</dbReference>
<dbReference type="AlphaFoldDB" id="S0FU96"/>
<evidence type="ECO:0000259" key="3">
    <source>
        <dbReference type="PROSITE" id="PS51832"/>
    </source>
</evidence>
<dbReference type="GO" id="GO:0000160">
    <property type="term" value="P:phosphorelay signal transduction system"/>
    <property type="evidence" value="ECO:0007669"/>
    <property type="project" value="InterPro"/>
</dbReference>
<keyword evidence="1" id="KW-0597">Phosphoprotein</keyword>
<evidence type="ECO:0000313" key="5">
    <source>
        <dbReference type="Proteomes" id="UP000014216"/>
    </source>
</evidence>
<dbReference type="InterPro" id="IPR037522">
    <property type="entry name" value="HD_GYP_dom"/>
</dbReference>
<gene>
    <name evidence="4" type="primary">rpfG</name>
    <name evidence="4" type="ORF">Dpo_9c00970</name>
</gene>
<protein>
    <submittedName>
        <fullName evidence="4">Cyclic di-GMP phosphodiesterase response regulator RpfG</fullName>
    </submittedName>
</protein>
<dbReference type="InterPro" id="IPR003607">
    <property type="entry name" value="HD/PDEase_dom"/>
</dbReference>
<organism evidence="4 5">
    <name type="scientific">Desulfotignum phosphitoxidans DSM 13687</name>
    <dbReference type="NCBI Taxonomy" id="1286635"/>
    <lineage>
        <taxon>Bacteria</taxon>
        <taxon>Pseudomonadati</taxon>
        <taxon>Thermodesulfobacteriota</taxon>
        <taxon>Desulfobacteria</taxon>
        <taxon>Desulfobacterales</taxon>
        <taxon>Desulfobacteraceae</taxon>
        <taxon>Desulfotignum</taxon>
    </lineage>
</organism>
<dbReference type="SUPFAM" id="SSF109604">
    <property type="entry name" value="HD-domain/PDEase-like"/>
    <property type="match status" value="1"/>
</dbReference>
<dbReference type="CDD" id="cd00077">
    <property type="entry name" value="HDc"/>
    <property type="match status" value="1"/>
</dbReference>
<dbReference type="InterPro" id="IPR052020">
    <property type="entry name" value="Cyclic_di-GMP/3'3'-cGAMP_PDE"/>
</dbReference>
<dbReference type="CDD" id="cd19920">
    <property type="entry name" value="REC_PA4781-like"/>
    <property type="match status" value="1"/>
</dbReference>
<dbReference type="PROSITE" id="PS51832">
    <property type="entry name" value="HD_GYP"/>
    <property type="match status" value="1"/>
</dbReference>
<feature type="modified residue" description="4-aspartylphosphate" evidence="1">
    <location>
        <position position="58"/>
    </location>
</feature>
<evidence type="ECO:0000259" key="2">
    <source>
        <dbReference type="PROSITE" id="PS50110"/>
    </source>
</evidence>
<sequence>MIPANEKATIMLVDDTPANLKLLEQLLKKEGCRVMQFPNGRTALGALARKQPDLILLDIMMPEMDGFEVCARLKENEATRDIPVIFISALADTEHKIRAFTEGGVDYVTKPFQEEEILARVKTHLSLRQMQQELRKHNLYLEELVREKVREISESQLSTIHAVSKLAEYRDDETGRHIERTRLFCRMLAEVLAEKSRYSGSINKTFIENIYHAAPLHDIGKVGIPDSILLKPGKLDTEEFEIIKTHTTIGAMTLQQVRNKYPQNAFVNMGIALTRSHHEKWDGSGYPDGLSGEDIPLSARIMAVADVYDALRSERPYKKAFSHEKSCGIIREGNGSHFDPDIVAAFNSIHLELAQVREQIKGHDIMSPSE</sequence>
<evidence type="ECO:0000313" key="4">
    <source>
        <dbReference type="EMBL" id="EMS78265.1"/>
    </source>
</evidence>
<dbReference type="Pfam" id="PF00072">
    <property type="entry name" value="Response_reg"/>
    <property type="match status" value="1"/>
</dbReference>
<dbReference type="SMART" id="SM00448">
    <property type="entry name" value="REC"/>
    <property type="match status" value="1"/>
</dbReference>
<keyword evidence="5" id="KW-1185">Reference proteome</keyword>